<evidence type="ECO:0000313" key="5">
    <source>
        <dbReference type="Proteomes" id="UP000008181"/>
    </source>
</evidence>
<organism evidence="4 5">
    <name type="scientific">Thermothielavioides terrestris (strain ATCC 38088 / NRRL 8126)</name>
    <name type="common">Thielavia terrestris</name>
    <dbReference type="NCBI Taxonomy" id="578455"/>
    <lineage>
        <taxon>Eukaryota</taxon>
        <taxon>Fungi</taxon>
        <taxon>Dikarya</taxon>
        <taxon>Ascomycota</taxon>
        <taxon>Pezizomycotina</taxon>
        <taxon>Sordariomycetes</taxon>
        <taxon>Sordariomycetidae</taxon>
        <taxon>Sordariales</taxon>
        <taxon>Chaetomiaceae</taxon>
        <taxon>Thermothielavioides</taxon>
        <taxon>Thermothielavioides terrestris</taxon>
    </lineage>
</organism>
<dbReference type="PANTHER" id="PTHR43709:SF2">
    <property type="entry name" value="DUF453 DOMAIN PROTEIN (AFU_ORTHOLOGUE AFUA_6G00360)"/>
    <property type="match status" value="1"/>
</dbReference>
<feature type="region of interest" description="Disordered" evidence="3">
    <location>
        <begin position="179"/>
        <end position="200"/>
    </location>
</feature>
<accession>G2RB00</accession>
<comment type="similarity">
    <text evidence="1">Belongs to the PrpF family.</text>
</comment>
<dbReference type="GeneID" id="11520000"/>
<dbReference type="GO" id="GO:0016853">
    <property type="term" value="F:isomerase activity"/>
    <property type="evidence" value="ECO:0007669"/>
    <property type="project" value="UniProtKB-KW"/>
</dbReference>
<dbReference type="EMBL" id="CP003012">
    <property type="protein sequence ID" value="AEO68975.1"/>
    <property type="molecule type" value="Genomic_DNA"/>
</dbReference>
<dbReference type="RefSeq" id="XP_003655311.1">
    <property type="nucleotide sequence ID" value="XM_003655263.1"/>
</dbReference>
<keyword evidence="2" id="KW-0413">Isomerase</keyword>
<protein>
    <submittedName>
        <fullName evidence="4">Uncharacterized protein</fullName>
    </submittedName>
</protein>
<dbReference type="KEGG" id="ttt:THITE_2079905"/>
<dbReference type="Gene3D" id="3.10.310.10">
    <property type="entry name" value="Diaminopimelate Epimerase, Chain A, domain 1"/>
    <property type="match status" value="3"/>
</dbReference>
<dbReference type="STRING" id="578455.G2RB00"/>
<dbReference type="AlphaFoldDB" id="G2RB00"/>
<dbReference type="PANTHER" id="PTHR43709">
    <property type="entry name" value="ACONITATE ISOMERASE-RELATED"/>
    <property type="match status" value="1"/>
</dbReference>
<evidence type="ECO:0000256" key="1">
    <source>
        <dbReference type="ARBA" id="ARBA00007673"/>
    </source>
</evidence>
<dbReference type="GO" id="GO:0005975">
    <property type="term" value="P:carbohydrate metabolic process"/>
    <property type="evidence" value="ECO:0007669"/>
    <property type="project" value="InterPro"/>
</dbReference>
<keyword evidence="5" id="KW-1185">Reference proteome</keyword>
<evidence type="ECO:0000313" key="4">
    <source>
        <dbReference type="EMBL" id="AEO68975.1"/>
    </source>
</evidence>
<dbReference type="SUPFAM" id="SSF54506">
    <property type="entry name" value="Diaminopimelate epimerase-like"/>
    <property type="match status" value="2"/>
</dbReference>
<dbReference type="Proteomes" id="UP000008181">
    <property type="component" value="Chromosome 4"/>
</dbReference>
<proteinExistence type="inferred from homology"/>
<gene>
    <name evidence="4" type="ORF">THITE_2079905</name>
</gene>
<evidence type="ECO:0000256" key="2">
    <source>
        <dbReference type="ARBA" id="ARBA00023235"/>
    </source>
</evidence>
<dbReference type="eggNOG" id="ENOG502RXQC">
    <property type="taxonomic scope" value="Eukaryota"/>
</dbReference>
<dbReference type="InterPro" id="IPR007400">
    <property type="entry name" value="PrpF-like"/>
</dbReference>
<dbReference type="Pfam" id="PF04303">
    <property type="entry name" value="PrpF"/>
    <property type="match status" value="1"/>
</dbReference>
<dbReference type="HOGENOM" id="CLU_387884_0_0_1"/>
<name>G2RB00_THETT</name>
<dbReference type="SUPFAM" id="SSF48208">
    <property type="entry name" value="Six-hairpin glycosidases"/>
    <property type="match status" value="1"/>
</dbReference>
<reference evidence="4 5" key="1">
    <citation type="journal article" date="2011" name="Nat. Biotechnol.">
        <title>Comparative genomic analysis of the thermophilic biomass-degrading fungi Myceliophthora thermophila and Thielavia terrestris.</title>
        <authorList>
            <person name="Berka R.M."/>
            <person name="Grigoriev I.V."/>
            <person name="Otillar R."/>
            <person name="Salamov A."/>
            <person name="Grimwood J."/>
            <person name="Reid I."/>
            <person name="Ishmael N."/>
            <person name="John T."/>
            <person name="Darmond C."/>
            <person name="Moisan M.-C."/>
            <person name="Henrissat B."/>
            <person name="Coutinho P.M."/>
            <person name="Lombard V."/>
            <person name="Natvig D.O."/>
            <person name="Lindquist E."/>
            <person name="Schmutz J."/>
            <person name="Lucas S."/>
            <person name="Harris P."/>
            <person name="Powlowski J."/>
            <person name="Bellemare A."/>
            <person name="Taylor D."/>
            <person name="Butler G."/>
            <person name="de Vries R.P."/>
            <person name="Allijn I.E."/>
            <person name="van den Brink J."/>
            <person name="Ushinsky S."/>
            <person name="Storms R."/>
            <person name="Powell A.J."/>
            <person name="Paulsen I.T."/>
            <person name="Elbourne L.D.H."/>
            <person name="Baker S.E."/>
            <person name="Magnuson J."/>
            <person name="LaBoissiere S."/>
            <person name="Clutterbuck A.J."/>
            <person name="Martinez D."/>
            <person name="Wogulis M."/>
            <person name="de Leon A.L."/>
            <person name="Rey M.W."/>
            <person name="Tsang A."/>
        </authorList>
    </citation>
    <scope>NUCLEOTIDE SEQUENCE [LARGE SCALE GENOMIC DNA]</scope>
    <source>
        <strain evidence="5">ATCC 38088 / NRRL 8126</strain>
    </source>
</reference>
<dbReference type="OrthoDB" id="302966at2759"/>
<sequence>MFGRVRSLSTTKMATNMNVLHFTEAMKLVYGSFDHLTEEAARRWTAPDKPGAGGHRGRYLWTDAFGVVNFITLSRETSSPIYLALAKRLAETVHDVLGRTRDGTARLPRATDAEPLKGGLRIGKLSEHGSDCDGQYHHYLTLWMFALNRLALATGEKEYNQLAVQLAKAIHPHFVIRRREDDDSEGSSGSGGGSGSSSGSQAVRMVWKISTDMDTVLVPSEGHLDAATGYVVYRLLQRTAEHMHGAPPGTPGPLSGEIADYRRLMGRGGKMHASRDPLDLGMGLWMCHFFKDEPWAAALGSQSLDMARAMLDEKRGLMARDASRRLAFREFGTCLGLQCYGADEETRRGVEAVVNFWQQHIERSTDEDLRPISLAMYAAALIPGGECSLSVDSHQRPLPAVFARGGTSNGLVFWRHHLPPILDMAGNCGNMLSVVGPVAFDDAPVPLGRVEGVADPATGARTAVVRILNTNTSKVVHARFPVVGDPPRYCPDGDYEMDGVPGKQARIALRFLGPGGAKTGRTLPTGNPVDALALPGGATIEASLVDVSNPGVFVRASDVGFGVGDAATALLTPAAVDADVALKARLEQIRQAGAAMMGLDPQTQSVPKIVLVFPPDVARHSPGVDVKCLALSMGQAHKAVPLTLALCLAAAAKLPGTIPFQLASGASKDAGAVVIGHPSGRLDIGVAVENGEVLSAELYRTARVLMRGEVYY</sequence>
<dbReference type="InterPro" id="IPR008928">
    <property type="entry name" value="6-hairpin_glycosidase_sf"/>
</dbReference>
<evidence type="ECO:0000256" key="3">
    <source>
        <dbReference type="SAM" id="MobiDB-lite"/>
    </source>
</evidence>